<dbReference type="NCBIfam" id="NF033634">
    <property type="entry name" value="SLATT_1"/>
    <property type="match status" value="1"/>
</dbReference>
<evidence type="ECO:0000313" key="4">
    <source>
        <dbReference type="Proteomes" id="UP001597045"/>
    </source>
</evidence>
<comment type="caution">
    <text evidence="3">The sequence shown here is derived from an EMBL/GenBank/DDBJ whole genome shotgun (WGS) entry which is preliminary data.</text>
</comment>
<feature type="transmembrane region" description="Helical" evidence="1">
    <location>
        <begin position="75"/>
        <end position="96"/>
    </location>
</feature>
<dbReference type="InterPro" id="IPR040688">
    <property type="entry name" value="SLATT_2"/>
</dbReference>
<accession>A0ABW3MB39</accession>
<protein>
    <submittedName>
        <fullName evidence="3">SLATT domain-containing protein</fullName>
    </submittedName>
</protein>
<feature type="domain" description="SMODS and SLOG-associating 2TM effector" evidence="2">
    <location>
        <begin position="9"/>
        <end position="127"/>
    </location>
</feature>
<proteinExistence type="predicted"/>
<reference evidence="4" key="1">
    <citation type="journal article" date="2019" name="Int. J. Syst. Evol. Microbiol.">
        <title>The Global Catalogue of Microorganisms (GCM) 10K type strain sequencing project: providing services to taxonomists for standard genome sequencing and annotation.</title>
        <authorList>
            <consortium name="The Broad Institute Genomics Platform"/>
            <consortium name="The Broad Institute Genome Sequencing Center for Infectious Disease"/>
            <person name="Wu L."/>
            <person name="Ma J."/>
        </authorList>
    </citation>
    <scope>NUCLEOTIDE SEQUENCE [LARGE SCALE GENOMIC DNA]</scope>
    <source>
        <strain evidence="4">JCM 31486</strain>
    </source>
</reference>
<dbReference type="Proteomes" id="UP001597045">
    <property type="component" value="Unassembled WGS sequence"/>
</dbReference>
<evidence type="ECO:0000259" key="2">
    <source>
        <dbReference type="Pfam" id="PF18183"/>
    </source>
</evidence>
<dbReference type="NCBIfam" id="NF033633">
    <property type="entry name" value="SLATT_2"/>
    <property type="match status" value="1"/>
</dbReference>
<keyword evidence="4" id="KW-1185">Reference proteome</keyword>
<feature type="transmembrane region" description="Helical" evidence="1">
    <location>
        <begin position="48"/>
        <end position="69"/>
    </location>
</feature>
<evidence type="ECO:0000256" key="1">
    <source>
        <dbReference type="SAM" id="Phobius"/>
    </source>
</evidence>
<organism evidence="3 4">
    <name type="scientific">Kibdelosporangium lantanae</name>
    <dbReference type="NCBI Taxonomy" id="1497396"/>
    <lineage>
        <taxon>Bacteria</taxon>
        <taxon>Bacillati</taxon>
        <taxon>Actinomycetota</taxon>
        <taxon>Actinomycetes</taxon>
        <taxon>Pseudonocardiales</taxon>
        <taxon>Pseudonocardiaceae</taxon>
        <taxon>Kibdelosporangium</taxon>
    </lineage>
</organism>
<name>A0ABW3MB39_9PSEU</name>
<gene>
    <name evidence="3" type="ORF">ACFQ1S_17245</name>
</gene>
<dbReference type="EMBL" id="JBHTIS010000958">
    <property type="protein sequence ID" value="MFD1047167.1"/>
    <property type="molecule type" value="Genomic_DNA"/>
</dbReference>
<keyword evidence="1" id="KW-0472">Membrane</keyword>
<keyword evidence="1" id="KW-0812">Transmembrane</keyword>
<dbReference type="Pfam" id="PF18183">
    <property type="entry name" value="SLATT_2"/>
    <property type="match status" value="1"/>
</dbReference>
<keyword evidence="1" id="KW-1133">Transmembrane helix</keyword>
<evidence type="ECO:0000313" key="3">
    <source>
        <dbReference type="EMBL" id="MFD1047167.1"/>
    </source>
</evidence>
<sequence>MNDDLSLRRWPGTGASLGELYEWAVGVGQDTIDWYMAEKERKARWSKALRAASVMLATLGGVVPAAALATGRPELGNWGFIILALAAGCLAYDRFFGYSSAWQRYMQTAMVLRARLVEFQLSWRRENDENLIHSFATTVNDIISAETDSWVAEFTKHLSEAGKTNAPHV</sequence>